<dbReference type="EMBL" id="JAQIZT010000004">
    <property type="protein sequence ID" value="KAJ7000134.1"/>
    <property type="molecule type" value="Genomic_DNA"/>
</dbReference>
<name>A0AAD6R0R6_9ROSI</name>
<proteinExistence type="predicted"/>
<organism evidence="1 2">
    <name type="scientific">Populus alba x Populus x berolinensis</name>
    <dbReference type="NCBI Taxonomy" id="444605"/>
    <lineage>
        <taxon>Eukaryota</taxon>
        <taxon>Viridiplantae</taxon>
        <taxon>Streptophyta</taxon>
        <taxon>Embryophyta</taxon>
        <taxon>Tracheophyta</taxon>
        <taxon>Spermatophyta</taxon>
        <taxon>Magnoliopsida</taxon>
        <taxon>eudicotyledons</taxon>
        <taxon>Gunneridae</taxon>
        <taxon>Pentapetalae</taxon>
        <taxon>rosids</taxon>
        <taxon>fabids</taxon>
        <taxon>Malpighiales</taxon>
        <taxon>Salicaceae</taxon>
        <taxon>Saliceae</taxon>
        <taxon>Populus</taxon>
    </lineage>
</organism>
<comment type="caution">
    <text evidence="1">The sequence shown here is derived from an EMBL/GenBank/DDBJ whole genome shotgun (WGS) entry which is preliminary data.</text>
</comment>
<dbReference type="Proteomes" id="UP001164929">
    <property type="component" value="Chromosome 4"/>
</dbReference>
<dbReference type="AlphaFoldDB" id="A0AAD6R0R6"/>
<keyword evidence="2" id="KW-1185">Reference proteome</keyword>
<evidence type="ECO:0000313" key="2">
    <source>
        <dbReference type="Proteomes" id="UP001164929"/>
    </source>
</evidence>
<sequence length="75" mass="8399">MAITELGPCALTVVNHLAVDDYIGCLKKINVPKLEDMHNLHDNAMETAEKFRGQCARGAFVVCNVKPRRVDHPWP</sequence>
<accession>A0AAD6R0R6</accession>
<gene>
    <name evidence="1" type="ORF">NC653_010795</name>
</gene>
<evidence type="ECO:0000313" key="1">
    <source>
        <dbReference type="EMBL" id="KAJ7000134.1"/>
    </source>
</evidence>
<protein>
    <submittedName>
        <fullName evidence="1">Uncharacterized protein</fullName>
    </submittedName>
</protein>
<reference evidence="1 2" key="1">
    <citation type="journal article" date="2023" name="Mol. Ecol. Resour.">
        <title>Chromosome-level genome assembly of a triploid poplar Populus alba 'Berolinensis'.</title>
        <authorList>
            <person name="Chen S."/>
            <person name="Yu Y."/>
            <person name="Wang X."/>
            <person name="Wang S."/>
            <person name="Zhang T."/>
            <person name="Zhou Y."/>
            <person name="He R."/>
            <person name="Meng N."/>
            <person name="Wang Y."/>
            <person name="Liu W."/>
            <person name="Liu Z."/>
            <person name="Liu J."/>
            <person name="Guo Q."/>
            <person name="Huang H."/>
            <person name="Sederoff R.R."/>
            <person name="Wang G."/>
            <person name="Qu G."/>
            <person name="Chen S."/>
        </authorList>
    </citation>
    <scope>NUCLEOTIDE SEQUENCE [LARGE SCALE GENOMIC DNA]</scope>
    <source>
        <strain evidence="1">SC-2020</strain>
    </source>
</reference>